<organism evidence="1 2">
    <name type="scientific">Sclerotinia nivalis</name>
    <dbReference type="NCBI Taxonomy" id="352851"/>
    <lineage>
        <taxon>Eukaryota</taxon>
        <taxon>Fungi</taxon>
        <taxon>Dikarya</taxon>
        <taxon>Ascomycota</taxon>
        <taxon>Pezizomycotina</taxon>
        <taxon>Leotiomycetes</taxon>
        <taxon>Helotiales</taxon>
        <taxon>Sclerotiniaceae</taxon>
        <taxon>Sclerotinia</taxon>
    </lineage>
</organism>
<evidence type="ECO:0000313" key="2">
    <source>
        <dbReference type="Proteomes" id="UP001152300"/>
    </source>
</evidence>
<dbReference type="Proteomes" id="UP001152300">
    <property type="component" value="Unassembled WGS sequence"/>
</dbReference>
<sequence>MTTYLIPTNLALLDGPTPSTTAITINGLATREDSSTHPTEEEMECRRLGSLADYSIQRREEEMRLERLHKNLLDAPEEVRGFAAKKIRNKLNSFVLTRENCTLELAAERKELIKSKRFGAYTSYRKKLGVQLYKRAIMDILGPLGKIADQEERDRLFKAENEQLGALRKASGEEWLDAWHVIKDSAENLKEETGERLLNLVDREGEIATGLKKRLDEIDEWETREMKKYKAALMELHKEWEASKKAMRIKRTLLDALSQGDLIKKLSSN</sequence>
<name>A0A9X0AQ97_9HELO</name>
<keyword evidence="2" id="KW-1185">Reference proteome</keyword>
<dbReference type="OrthoDB" id="3546137at2759"/>
<proteinExistence type="predicted"/>
<evidence type="ECO:0000313" key="1">
    <source>
        <dbReference type="EMBL" id="KAJ8065158.1"/>
    </source>
</evidence>
<reference evidence="1" key="1">
    <citation type="submission" date="2022-11" db="EMBL/GenBank/DDBJ databases">
        <title>Genome Resource of Sclerotinia nivalis Strain SnTB1, a Plant Pathogen Isolated from American Ginseng.</title>
        <authorList>
            <person name="Fan S."/>
        </authorList>
    </citation>
    <scope>NUCLEOTIDE SEQUENCE</scope>
    <source>
        <strain evidence="1">SnTB1</strain>
    </source>
</reference>
<protein>
    <submittedName>
        <fullName evidence="1">Uncharacterized protein</fullName>
    </submittedName>
</protein>
<dbReference type="AlphaFoldDB" id="A0A9X0AQ97"/>
<dbReference type="EMBL" id="JAPEIS010000006">
    <property type="protein sequence ID" value="KAJ8065158.1"/>
    <property type="molecule type" value="Genomic_DNA"/>
</dbReference>
<comment type="caution">
    <text evidence="1">The sequence shown here is derived from an EMBL/GenBank/DDBJ whole genome shotgun (WGS) entry which is preliminary data.</text>
</comment>
<gene>
    <name evidence="1" type="ORF">OCU04_005871</name>
</gene>
<accession>A0A9X0AQ97</accession>